<dbReference type="CDD" id="cd00464">
    <property type="entry name" value="SK"/>
    <property type="match status" value="1"/>
</dbReference>
<evidence type="ECO:0000256" key="5">
    <source>
        <dbReference type="ARBA" id="ARBA00022840"/>
    </source>
</evidence>
<dbReference type="HAMAP" id="MF_00109">
    <property type="entry name" value="Shikimate_kinase"/>
    <property type="match status" value="1"/>
</dbReference>
<feature type="binding site" evidence="7">
    <location>
        <position position="70"/>
    </location>
    <ligand>
        <name>substrate</name>
    </ligand>
</feature>
<evidence type="ECO:0000313" key="9">
    <source>
        <dbReference type="Proteomes" id="UP000284219"/>
    </source>
</evidence>
<dbReference type="EC" id="2.7.1.71" evidence="7"/>
<keyword evidence="5 7" id="KW-0067">ATP-binding</keyword>
<comment type="subcellular location">
    <subcellularLocation>
        <location evidence="7">Cytoplasm</location>
    </subcellularLocation>
</comment>
<dbReference type="PRINTS" id="PR01100">
    <property type="entry name" value="SHIKIMTKNASE"/>
</dbReference>
<dbReference type="PANTHER" id="PTHR21087:SF16">
    <property type="entry name" value="SHIKIMATE KINASE 1, CHLOROPLASTIC"/>
    <property type="match status" value="1"/>
</dbReference>
<dbReference type="InterPro" id="IPR027417">
    <property type="entry name" value="P-loop_NTPase"/>
</dbReference>
<dbReference type="AlphaFoldDB" id="A0A419SNZ0"/>
<feature type="binding site" evidence="7">
    <location>
        <position position="24"/>
    </location>
    <ligand>
        <name>substrate</name>
    </ligand>
</feature>
<dbReference type="UniPathway" id="UPA00053">
    <property type="reaction ID" value="UER00088"/>
</dbReference>
<feature type="binding site" evidence="7">
    <location>
        <position position="48"/>
    </location>
    <ligand>
        <name>substrate</name>
    </ligand>
</feature>
<feature type="binding site" evidence="7">
    <location>
        <position position="108"/>
    </location>
    <ligand>
        <name>ATP</name>
        <dbReference type="ChEBI" id="CHEBI:30616"/>
    </ligand>
</feature>
<dbReference type="EMBL" id="MCHY01000006">
    <property type="protein sequence ID" value="RKD26024.1"/>
    <property type="molecule type" value="Genomic_DNA"/>
</dbReference>
<comment type="cofactor">
    <cofactor evidence="7">
        <name>Mg(2+)</name>
        <dbReference type="ChEBI" id="CHEBI:18420"/>
    </cofactor>
    <text evidence="7">Binds 1 Mg(2+) ion per subunit.</text>
</comment>
<comment type="subunit">
    <text evidence="7">Monomer.</text>
</comment>
<reference evidence="8 9" key="1">
    <citation type="submission" date="2016-08" db="EMBL/GenBank/DDBJ databases">
        <title>Novel Firmicute Genomes.</title>
        <authorList>
            <person name="Poppleton D.I."/>
            <person name="Gribaldo S."/>
        </authorList>
    </citation>
    <scope>NUCLEOTIDE SEQUENCE [LARGE SCALE GENOMIC DNA]</scope>
    <source>
        <strain evidence="8 9">RAOx-1</strain>
    </source>
</reference>
<dbReference type="Proteomes" id="UP000284219">
    <property type="component" value="Unassembled WGS sequence"/>
</dbReference>
<evidence type="ECO:0000256" key="1">
    <source>
        <dbReference type="ARBA" id="ARBA00022605"/>
    </source>
</evidence>
<organism evidence="8 9">
    <name type="scientific">Ammoniphilus oxalaticus</name>
    <dbReference type="NCBI Taxonomy" id="66863"/>
    <lineage>
        <taxon>Bacteria</taxon>
        <taxon>Bacillati</taxon>
        <taxon>Bacillota</taxon>
        <taxon>Bacilli</taxon>
        <taxon>Bacillales</taxon>
        <taxon>Paenibacillaceae</taxon>
        <taxon>Aneurinibacillus group</taxon>
        <taxon>Ammoniphilus</taxon>
    </lineage>
</organism>
<feature type="binding site" evidence="7">
    <location>
        <begin position="2"/>
        <end position="7"/>
    </location>
    <ligand>
        <name>ATP</name>
        <dbReference type="ChEBI" id="CHEBI:30616"/>
    </ligand>
</feature>
<keyword evidence="3 7" id="KW-0547">Nucleotide-binding</keyword>
<dbReference type="GO" id="GO:0005524">
    <property type="term" value="F:ATP binding"/>
    <property type="evidence" value="ECO:0007669"/>
    <property type="project" value="UniProtKB-UniRule"/>
</dbReference>
<keyword evidence="2 7" id="KW-0808">Transferase</keyword>
<dbReference type="InterPro" id="IPR031322">
    <property type="entry name" value="Shikimate/glucono_kinase"/>
</dbReference>
<proteinExistence type="inferred from homology"/>
<comment type="function">
    <text evidence="7">Catalyzes the specific phosphorylation of the 3-hydroxyl group of shikimic acid using ATP as a cosubstrate.</text>
</comment>
<dbReference type="GO" id="GO:0005829">
    <property type="term" value="C:cytosol"/>
    <property type="evidence" value="ECO:0007669"/>
    <property type="project" value="TreeGrafter"/>
</dbReference>
<dbReference type="GO" id="GO:0009073">
    <property type="term" value="P:aromatic amino acid family biosynthetic process"/>
    <property type="evidence" value="ECO:0007669"/>
    <property type="project" value="UniProtKB-KW"/>
</dbReference>
<dbReference type="SUPFAM" id="SSF52540">
    <property type="entry name" value="P-loop containing nucleoside triphosphate hydrolases"/>
    <property type="match status" value="1"/>
</dbReference>
<evidence type="ECO:0000256" key="3">
    <source>
        <dbReference type="ARBA" id="ARBA00022741"/>
    </source>
</evidence>
<dbReference type="GO" id="GO:0000287">
    <property type="term" value="F:magnesium ion binding"/>
    <property type="evidence" value="ECO:0007669"/>
    <property type="project" value="UniProtKB-UniRule"/>
</dbReference>
<dbReference type="GO" id="GO:0009423">
    <property type="term" value="P:chorismate biosynthetic process"/>
    <property type="evidence" value="ECO:0007669"/>
    <property type="project" value="UniProtKB-UniRule"/>
</dbReference>
<evidence type="ECO:0000256" key="4">
    <source>
        <dbReference type="ARBA" id="ARBA00022777"/>
    </source>
</evidence>
<feature type="binding site" evidence="7">
    <location>
        <position position="6"/>
    </location>
    <ligand>
        <name>Mg(2+)</name>
        <dbReference type="ChEBI" id="CHEBI:18420"/>
    </ligand>
</feature>
<dbReference type="Pfam" id="PF01202">
    <property type="entry name" value="SKI"/>
    <property type="match status" value="1"/>
</dbReference>
<comment type="pathway">
    <text evidence="7">Metabolic intermediate biosynthesis; chorismate biosynthesis; chorismate from D-erythrose 4-phosphate and phosphoenolpyruvate: step 5/7.</text>
</comment>
<comment type="similarity">
    <text evidence="7">Belongs to the shikimate kinase family.</text>
</comment>
<name>A0A419SNZ0_9BACL</name>
<dbReference type="GO" id="GO:0004765">
    <property type="term" value="F:shikimate kinase activity"/>
    <property type="evidence" value="ECO:0007669"/>
    <property type="project" value="UniProtKB-UniRule"/>
</dbReference>
<dbReference type="PANTHER" id="PTHR21087">
    <property type="entry name" value="SHIKIMATE KINASE"/>
    <property type="match status" value="1"/>
</dbReference>
<evidence type="ECO:0000313" key="8">
    <source>
        <dbReference type="EMBL" id="RKD26024.1"/>
    </source>
</evidence>
<keyword evidence="7" id="KW-0460">Magnesium</keyword>
<keyword evidence="9" id="KW-1185">Reference proteome</keyword>
<evidence type="ECO:0000256" key="2">
    <source>
        <dbReference type="ARBA" id="ARBA00022679"/>
    </source>
</evidence>
<dbReference type="Gene3D" id="3.40.50.300">
    <property type="entry name" value="P-loop containing nucleotide triphosphate hydrolases"/>
    <property type="match status" value="1"/>
</dbReference>
<keyword evidence="7" id="KW-0963">Cytoplasm</keyword>
<comment type="caution">
    <text evidence="7">Lacks conserved residue(s) required for the propagation of feature annotation.</text>
</comment>
<gene>
    <name evidence="7" type="primary">aroK</name>
    <name evidence="8" type="ORF">BEP19_00865</name>
</gene>
<protein>
    <recommendedName>
        <fullName evidence="7">Shikimate kinase</fullName>
        <shortName evidence="7">SK</shortName>
        <ecNumber evidence="7">2.7.1.71</ecNumber>
    </recommendedName>
</protein>
<sequence>MGVGKTTIGEALAERLGWRPIDSDQWIERQQGVAISEIFATRGEAHFRQLETEAITEILEQQQQVVMTGGGAPLKQENREIMLAGGTVICLQATVQEIVERLRQDTSRPLLQGDLEERVMTLLEQRKDVYRFAPIQIDTTAKSVEQIVSEIEAALKHE</sequence>
<feature type="binding site" evidence="7">
    <location>
        <position position="126"/>
    </location>
    <ligand>
        <name>substrate</name>
    </ligand>
</feature>
<keyword evidence="4 7" id="KW-0418">Kinase</keyword>
<comment type="caution">
    <text evidence="8">The sequence shown here is derived from an EMBL/GenBank/DDBJ whole genome shotgun (WGS) entry which is preliminary data.</text>
</comment>
<accession>A0A419SNZ0</accession>
<evidence type="ECO:0000256" key="6">
    <source>
        <dbReference type="ARBA" id="ARBA00023141"/>
    </source>
</evidence>
<dbReference type="GO" id="GO:0008652">
    <property type="term" value="P:amino acid biosynthetic process"/>
    <property type="evidence" value="ECO:0007669"/>
    <property type="project" value="UniProtKB-KW"/>
</dbReference>
<keyword evidence="7" id="KW-0479">Metal-binding</keyword>
<evidence type="ECO:0000256" key="7">
    <source>
        <dbReference type="HAMAP-Rule" id="MF_00109"/>
    </source>
</evidence>
<dbReference type="InterPro" id="IPR000623">
    <property type="entry name" value="Shikimate_kinase/TSH1"/>
</dbReference>
<keyword evidence="1 7" id="KW-0028">Amino-acid biosynthesis</keyword>
<keyword evidence="6 7" id="KW-0057">Aromatic amino acid biosynthesis</keyword>
<comment type="catalytic activity">
    <reaction evidence="7">
        <text>shikimate + ATP = 3-phosphoshikimate + ADP + H(+)</text>
        <dbReference type="Rhea" id="RHEA:13121"/>
        <dbReference type="ChEBI" id="CHEBI:15378"/>
        <dbReference type="ChEBI" id="CHEBI:30616"/>
        <dbReference type="ChEBI" id="CHEBI:36208"/>
        <dbReference type="ChEBI" id="CHEBI:145989"/>
        <dbReference type="ChEBI" id="CHEBI:456216"/>
        <dbReference type="EC" id="2.7.1.71"/>
    </reaction>
</comment>